<evidence type="ECO:0000313" key="1">
    <source>
        <dbReference type="EMBL" id="ABQ79483.1"/>
    </source>
</evidence>
<name>A5W5S3_PSEP1</name>
<dbReference type="KEGG" id="ppf:Pput_3357"/>
<dbReference type="HOGENOM" id="CLU_1401413_0_0_6"/>
<gene>
    <name evidence="1" type="ordered locus">Pput_3357</name>
</gene>
<dbReference type="AlphaFoldDB" id="A5W5S3"/>
<reference evidence="1" key="1">
    <citation type="submission" date="2007-05" db="EMBL/GenBank/DDBJ databases">
        <title>Complete sequence of Pseudomonas putida F1.</title>
        <authorList>
            <consortium name="US DOE Joint Genome Institute"/>
            <person name="Copeland A."/>
            <person name="Lucas S."/>
            <person name="Lapidus A."/>
            <person name="Barry K."/>
            <person name="Detter J.C."/>
            <person name="Glavina del Rio T."/>
            <person name="Hammon N."/>
            <person name="Israni S."/>
            <person name="Dalin E."/>
            <person name="Tice H."/>
            <person name="Pitluck S."/>
            <person name="Chain P."/>
            <person name="Malfatti S."/>
            <person name="Shin M."/>
            <person name="Vergez L."/>
            <person name="Schmutz J."/>
            <person name="Larimer F."/>
            <person name="Land M."/>
            <person name="Hauser L."/>
            <person name="Kyrpides N."/>
            <person name="Lykidis A."/>
            <person name="Parales R."/>
            <person name="Richardson P."/>
        </authorList>
    </citation>
    <scope>NUCLEOTIDE SEQUENCE [LARGE SCALE GENOMIC DNA]</scope>
    <source>
        <strain evidence="1">F1</strain>
    </source>
</reference>
<proteinExistence type="predicted"/>
<accession>A5W5S3</accession>
<sequence length="194" mass="22356">MQQDEPSADDLNLYRAVECSPPGSWRMFTADKIGVQNYIKQHFKNSKEVKTRIQIAVASNCQIEVISLRLQVIDYWLRLYLENSDPNIQREREFGRLIRQARQVGLPIHIYDKLVSFNNTRKDAIHGYIVGTTCYDEIKKEAIDCKNLLIETITYVVNNSGVIVTSRNDLYANPGAITMDVAWFCQNLADNCEY</sequence>
<protein>
    <submittedName>
        <fullName evidence="1">Uncharacterized protein</fullName>
    </submittedName>
</protein>
<dbReference type="EMBL" id="CP000712">
    <property type="protein sequence ID" value="ABQ79483.1"/>
    <property type="molecule type" value="Genomic_DNA"/>
</dbReference>
<organism evidence="1">
    <name type="scientific">Pseudomonas putida (strain ATCC 700007 / DSM 6899 / JCM 31910 / BCRC 17059 / LMG 24140 / F1)</name>
    <dbReference type="NCBI Taxonomy" id="351746"/>
    <lineage>
        <taxon>Bacteria</taxon>
        <taxon>Pseudomonadati</taxon>
        <taxon>Pseudomonadota</taxon>
        <taxon>Gammaproteobacteria</taxon>
        <taxon>Pseudomonadales</taxon>
        <taxon>Pseudomonadaceae</taxon>
        <taxon>Pseudomonas</taxon>
    </lineage>
</organism>